<proteinExistence type="predicted"/>
<protein>
    <submittedName>
        <fullName evidence="1">Uncharacterized protein</fullName>
    </submittedName>
</protein>
<sequence>MASFISSIVHTSSSLNKQLSLLSENLLTEKIISINIFLFLRVFNSCPNKRVQMVNQKI</sequence>
<reference evidence="1" key="2">
    <citation type="submission" date="2018-07" db="EMBL/GenBank/DDBJ databases">
        <authorList>
            <consortium name="NCBI Pathogen Detection Project"/>
        </authorList>
    </citation>
    <scope>NUCLEOTIDE SEQUENCE</scope>
    <source>
        <strain evidence="1">Salmonella enterica</strain>
    </source>
</reference>
<name>A0A739QUW3_SALEB</name>
<dbReference type="AlphaFoldDB" id="A0A739QUW3"/>
<dbReference type="EMBL" id="DAATQE010000138">
    <property type="protein sequence ID" value="HAE9711149.1"/>
    <property type="molecule type" value="Genomic_DNA"/>
</dbReference>
<reference evidence="1" key="1">
    <citation type="journal article" date="2018" name="Genome Biol.">
        <title>SKESA: strategic k-mer extension for scrupulous assemblies.</title>
        <authorList>
            <person name="Souvorov A."/>
            <person name="Agarwala R."/>
            <person name="Lipman D.J."/>
        </authorList>
    </citation>
    <scope>NUCLEOTIDE SEQUENCE</scope>
    <source>
        <strain evidence="1">Salmonella enterica</strain>
    </source>
</reference>
<gene>
    <name evidence="1" type="ORF">G4X24_004707</name>
</gene>
<feature type="non-terminal residue" evidence="1">
    <location>
        <position position="58"/>
    </location>
</feature>
<organism evidence="1">
    <name type="scientific">Salmonella enterica subsp. enterica serovar Java</name>
    <dbReference type="NCBI Taxonomy" id="224729"/>
    <lineage>
        <taxon>Bacteria</taxon>
        <taxon>Pseudomonadati</taxon>
        <taxon>Pseudomonadota</taxon>
        <taxon>Gammaproteobacteria</taxon>
        <taxon>Enterobacterales</taxon>
        <taxon>Enterobacteriaceae</taxon>
        <taxon>Salmonella</taxon>
    </lineage>
</organism>
<comment type="caution">
    <text evidence="1">The sequence shown here is derived from an EMBL/GenBank/DDBJ whole genome shotgun (WGS) entry which is preliminary data.</text>
</comment>
<evidence type="ECO:0000313" key="1">
    <source>
        <dbReference type="EMBL" id="HAE9711149.1"/>
    </source>
</evidence>
<accession>A0A739QUW3</accession>